<feature type="compositionally biased region" description="Basic and acidic residues" evidence="1">
    <location>
        <begin position="43"/>
        <end position="54"/>
    </location>
</feature>
<dbReference type="Pfam" id="PF09462">
    <property type="entry name" value="Mus7"/>
    <property type="match status" value="1"/>
</dbReference>
<feature type="compositionally biased region" description="Polar residues" evidence="1">
    <location>
        <begin position="699"/>
        <end position="717"/>
    </location>
</feature>
<feature type="compositionally biased region" description="Low complexity" evidence="1">
    <location>
        <begin position="20"/>
        <end position="29"/>
    </location>
</feature>
<feature type="compositionally biased region" description="Basic residues" evidence="1">
    <location>
        <begin position="718"/>
        <end position="729"/>
    </location>
</feature>
<feature type="region of interest" description="Disordered" evidence="1">
    <location>
        <begin position="135"/>
        <end position="254"/>
    </location>
</feature>
<gene>
    <name evidence="2" type="ORF">TWF694_002032</name>
</gene>
<proteinExistence type="predicted"/>
<feature type="region of interest" description="Disordered" evidence="1">
    <location>
        <begin position="1"/>
        <end position="110"/>
    </location>
</feature>
<evidence type="ECO:0008006" key="4">
    <source>
        <dbReference type="Google" id="ProtNLM"/>
    </source>
</evidence>
<feature type="compositionally biased region" description="Low complexity" evidence="1">
    <location>
        <begin position="811"/>
        <end position="822"/>
    </location>
</feature>
<dbReference type="GO" id="GO:0031297">
    <property type="term" value="P:replication fork processing"/>
    <property type="evidence" value="ECO:0007669"/>
    <property type="project" value="InterPro"/>
</dbReference>
<dbReference type="Proteomes" id="UP001365542">
    <property type="component" value="Unassembled WGS sequence"/>
</dbReference>
<comment type="caution">
    <text evidence="2">The sequence shown here is derived from an EMBL/GenBank/DDBJ whole genome shotgun (WGS) entry which is preliminary data.</text>
</comment>
<feature type="region of interest" description="Disordered" evidence="1">
    <location>
        <begin position="811"/>
        <end position="863"/>
    </location>
</feature>
<feature type="region of interest" description="Disordered" evidence="1">
    <location>
        <begin position="607"/>
        <end position="731"/>
    </location>
</feature>
<feature type="compositionally biased region" description="Basic residues" evidence="1">
    <location>
        <begin position="74"/>
        <end position="90"/>
    </location>
</feature>
<dbReference type="GO" id="GO:0000724">
    <property type="term" value="P:double-strand break repair via homologous recombination"/>
    <property type="evidence" value="ECO:0007669"/>
    <property type="project" value="TreeGrafter"/>
</dbReference>
<feature type="compositionally biased region" description="Basic and acidic residues" evidence="1">
    <location>
        <begin position="543"/>
        <end position="553"/>
    </location>
</feature>
<dbReference type="PANTHER" id="PTHR28122:SF1">
    <property type="entry name" value="E3 UBIQUITIN-PROTEIN LIGASE SUBSTRATE RECEPTOR MMS22"/>
    <property type="match status" value="1"/>
</dbReference>
<protein>
    <recommendedName>
        <fullName evidence="4">Mus7/MMS22 family-domain-containing protein</fullName>
    </recommendedName>
</protein>
<feature type="compositionally biased region" description="Basic and acidic residues" evidence="1">
    <location>
        <begin position="404"/>
        <end position="414"/>
    </location>
</feature>
<sequence>MTDWRALGYVPDSEDDSNDDLLLSPPISSAKSSNVTTAGAQAEGRDVANDRKAPLDLYDFPSSSADTSDISSSSRKRGRGRPPKRGRGVTKRSSLGGNERLKQPTIEEPDELAEILRSDKTSASMPSLIRGGVFAQATSSPSFNRISSQLASRGDDGQTTRSDSLSYSLSLGKEATSPIRFDTSNTDGQIADLSDPNKAVGEIETIDLVDQHGPDSEPEDPAQEQPIPPSSPPFISRLLPVEPGADSPAPPTPVSIRSLLEVRILPSPHTGLTDPVNRTALSSTVDSDGPQITADDFTSGVVRNLRERKPIQMNPYLLEEQQYKSVWKSRGLRPVKYAQNEPILPSNKKQLEKDSQDEFIALEEDEETQLAPAQATQSFQSLGEAESFETMGSSQDDNLPSLDELFRQSHKERPSSPGARTTAQGSKRQKTKHRLDLNARMRKTITAANSPLPRRPATAGESDIQQQPNTPITMAKKRHDIFDLSSSDSELLTHRTPVSTMRRRIISDSSGSETEGTTTPRPRTRAPSAQSRSEESSESLETDPERREREIHKLQRKVRGVLPASYLRLNQPGTQDQVNKRGVAAHNSPERRPMVKGMAQMRIRTGAAQPAGSLSNPLNLSSGDSSDDDDGNAPPPVDLSSRSLSLISPRRVPQSSSISTARSARSYAFEDNAVDRMLGRPTGPRSYSNKPRGSKSKAKFTQSRLSNGSFATHTSGSSRHRAGHSKLRPKPAPLSVVDACMVYRDATKSKPPQFMRIVERRMNKRRDAGRHLPHRKVIKIDRVYDNETDEEETLARWKRAKLSYSSSLAPISGNSISINNNNKPQYTGSKPLISSSSQPRYLQTRLSPSAKNSLPRQPKMKPKVKYKAVPKPIAILPGTGQLRMEQIIRNLRQKRQEIAVDPIDVDSPPLDTQLTPTVEASLNQRGQPSTVWVNKPSEQYFVNSRSEVFNQNGKVIPTPKRGLRRKKPEVPKRIDRNKSPIAFKPPEKAIPRAAEFMEIDSSNENILSFEKMPPRGTYFSRDFDIKVPKSRDLFHESTFIGSGCLFKALATSAGKLSPSSRATVSVQEFSGQQFDWGVYDESVVSQLESYLTVLLEKVERCLNEGTTDADRTEILLEMRSFFRYLVEYLSSFIYFSDLIDISSFVARFSDIISDTLQKASSLNLVFETSPDQFSSLFKLEIYSYAAIVSYQLSCIVGDLEISTKSSFKDLQLESLEGLISLLMALGSIKLQESFSKSSQNVLSHGKLDENLIYLESWIIAYHTSPSFTYGKAGQQTLFWENVNTAISSNTLANLKNIEIFENTWRVIFRLLPLSVTNSRGEISPPEEADSLPDNWKFVKDVVGQSLQIYNLSDSKGQRTANGYLKALFDRCLILTRDWKWRISETIMPTLYEFFAKRGLQNLKDEDDRGSPKFLQELSDPKFDSDPTETCFSTFLKIVALGLERLRTGQDKKTIEGLIVRITPNHGRTFPKEEALDLNEFFTLRNHHDLLTAIYYGSRKPRIINIVRPLVDPEKSHSNVCSLSLRTWSKIVTFELADPEKNPKVLSELMTWYSNIILTTVKLHKELKVQAEQARLAEFDPRKIDDINKNTRTNQRSLESVLSLGLGLLDTAFKNPHCDFYSAQTLLAADSMKAIFGISHSLDPRLVADAVKIISSHVKVCREFGFSSIQDDSQMSWAGFDNVESDEIRREAGKKILDEIYDPLFDLINSYFAEESKHLDQVLVPCIQVWIELASLLVQCELKTWDDYFNAYRKSWFSMVDTENKKTYSVYYVANIMQIDPSVYEAHKAHILQVWISSLVERDSLLKFQHELTSIIFNYDLSNMLFSHMPFIPDPEEEKYVISLKEFRQRRLSLISTLLENMQNEIPRLQALGDHRKAADTRTEYMRLLQDMMNAMKRNYIEIQSHQPTKAPATTISTVSREKSASAYVTFCQQVVELLQQYATELGGVDRFFIDSVTFPLPTNDPTYVTSKLKGYNVKSQSGKKGWFMQLSQFFQNTCSRVAIEGQQDYFVAQMLAAFEGDEEKCEKVELWSERAALEVGKKTLKEVLVFTVFGCYIGRSMEGLANLVLAVPIAKAAERVMGGLVRELDGLEDGRKMDSHVSNFLVVVLKAVIKAVDSCIGNRNVILNEPLALYVLDLLARLTFECNHLVNLLHPRVDHVSEGLAQDLLKIAIRGLSRLKACLMGTYELPEELDMIMFQADLSFESERAKYEQEYKADLRNWKMGDGRELKLQKGGSTKVIQWRHLVQNESVEEGKRVLLDRVNRVLELASLGICEGVVKDVDLEIWDKARRPMLRMVDFLFQEGGQVFDSAKETAGSSLLEENLFDMDD</sequence>
<evidence type="ECO:0000313" key="3">
    <source>
        <dbReference type="Proteomes" id="UP001365542"/>
    </source>
</evidence>
<feature type="compositionally biased region" description="Polar residues" evidence="1">
    <location>
        <begin position="463"/>
        <end position="472"/>
    </location>
</feature>
<feature type="compositionally biased region" description="Polar residues" evidence="1">
    <location>
        <begin position="136"/>
        <end position="152"/>
    </location>
</feature>
<dbReference type="InterPro" id="IPR019021">
    <property type="entry name" value="Mms22"/>
</dbReference>
<feature type="region of interest" description="Disordered" evidence="1">
    <location>
        <begin position="366"/>
        <end position="472"/>
    </location>
</feature>
<feature type="compositionally biased region" description="Low complexity" evidence="1">
    <location>
        <begin position="610"/>
        <end position="624"/>
    </location>
</feature>
<dbReference type="GO" id="GO:0035361">
    <property type="term" value="C:Cul8-RING ubiquitin ligase complex"/>
    <property type="evidence" value="ECO:0007669"/>
    <property type="project" value="TreeGrafter"/>
</dbReference>
<evidence type="ECO:0000313" key="2">
    <source>
        <dbReference type="EMBL" id="KAK6535577.1"/>
    </source>
</evidence>
<dbReference type="EMBL" id="JAVHJO010000010">
    <property type="protein sequence ID" value="KAK6535577.1"/>
    <property type="molecule type" value="Genomic_DNA"/>
</dbReference>
<feature type="region of interest" description="Disordered" evidence="1">
    <location>
        <begin position="267"/>
        <end position="295"/>
    </location>
</feature>
<feature type="compositionally biased region" description="Polar residues" evidence="1">
    <location>
        <begin position="159"/>
        <end position="169"/>
    </location>
</feature>
<evidence type="ECO:0000256" key="1">
    <source>
        <dbReference type="SAM" id="MobiDB-lite"/>
    </source>
</evidence>
<name>A0AAV9X4D7_9PEZI</name>
<dbReference type="GO" id="GO:0005634">
    <property type="term" value="C:nucleus"/>
    <property type="evidence" value="ECO:0007669"/>
    <property type="project" value="InterPro"/>
</dbReference>
<keyword evidence="3" id="KW-1185">Reference proteome</keyword>
<feature type="compositionally biased region" description="Polar residues" evidence="1">
    <location>
        <begin position="61"/>
        <end position="70"/>
    </location>
</feature>
<feature type="compositionally biased region" description="Polar residues" evidence="1">
    <location>
        <begin position="30"/>
        <end position="39"/>
    </location>
</feature>
<organism evidence="2 3">
    <name type="scientific">Orbilia ellipsospora</name>
    <dbReference type="NCBI Taxonomy" id="2528407"/>
    <lineage>
        <taxon>Eukaryota</taxon>
        <taxon>Fungi</taxon>
        <taxon>Dikarya</taxon>
        <taxon>Ascomycota</taxon>
        <taxon>Pezizomycotina</taxon>
        <taxon>Orbiliomycetes</taxon>
        <taxon>Orbiliales</taxon>
        <taxon>Orbiliaceae</taxon>
        <taxon>Orbilia</taxon>
    </lineage>
</organism>
<feature type="region of interest" description="Disordered" evidence="1">
    <location>
        <begin position="492"/>
        <end position="592"/>
    </location>
</feature>
<accession>A0AAV9X4D7</accession>
<feature type="compositionally biased region" description="Low complexity" evidence="1">
    <location>
        <begin position="639"/>
        <end position="666"/>
    </location>
</feature>
<feature type="compositionally biased region" description="Polar residues" evidence="1">
    <location>
        <begin position="823"/>
        <end position="855"/>
    </location>
</feature>
<reference evidence="2 3" key="1">
    <citation type="submission" date="2019-10" db="EMBL/GenBank/DDBJ databases">
        <authorList>
            <person name="Palmer J.M."/>
        </authorList>
    </citation>
    <scope>NUCLEOTIDE SEQUENCE [LARGE SCALE GENOMIC DNA]</scope>
    <source>
        <strain evidence="2 3">TWF694</strain>
    </source>
</reference>
<feature type="compositionally biased region" description="Low complexity" evidence="1">
    <location>
        <begin position="509"/>
        <end position="531"/>
    </location>
</feature>
<dbReference type="PANTHER" id="PTHR28122">
    <property type="entry name" value="E3 UBIQUITIN-PROTEIN LIGASE SUBSTRATE RECEPTOR MMS22"/>
    <property type="match status" value="1"/>
</dbReference>